<evidence type="ECO:0000256" key="3">
    <source>
        <dbReference type="ARBA" id="ARBA00001941"/>
    </source>
</evidence>
<evidence type="ECO:0000256" key="7">
    <source>
        <dbReference type="ARBA" id="ARBA00022801"/>
    </source>
</evidence>
<dbReference type="Proteomes" id="UP000076268">
    <property type="component" value="Unassembled WGS sequence"/>
</dbReference>
<evidence type="ECO:0000256" key="4">
    <source>
        <dbReference type="ARBA" id="ARBA00011738"/>
    </source>
</evidence>
<dbReference type="InterPro" id="IPR006674">
    <property type="entry name" value="HD_domain"/>
</dbReference>
<dbReference type="PANTHER" id="PTHR11845:SF13">
    <property type="entry name" value="5'-DEOXYNUCLEOTIDASE HDDC2"/>
    <property type="match status" value="1"/>
</dbReference>
<comment type="cofactor">
    <cofactor evidence="2">
        <name>Mn(2+)</name>
        <dbReference type="ChEBI" id="CHEBI:29035"/>
    </cofactor>
</comment>
<accession>A0A154BPT4</accession>
<reference evidence="9 10" key="1">
    <citation type="submission" date="2016-02" db="EMBL/GenBank/DDBJ databases">
        <title>Anaerosporomusa subterraneum gen. nov., sp. nov., a spore-forming obligate anaerobe isolated from saprolite.</title>
        <authorList>
            <person name="Choi J.K."/>
            <person name="Shah M."/>
            <person name="Yee N."/>
        </authorList>
    </citation>
    <scope>NUCLEOTIDE SEQUENCE [LARGE SCALE GENOMIC DNA]</scope>
    <source>
        <strain evidence="9 10">RU4</strain>
    </source>
</reference>
<feature type="domain" description="HD/PDEase" evidence="8">
    <location>
        <begin position="35"/>
        <end position="153"/>
    </location>
</feature>
<protein>
    <recommendedName>
        <fullName evidence="5">5'-deoxynucleotidase</fullName>
        <ecNumber evidence="5">3.1.3.89</ecNumber>
    </recommendedName>
</protein>
<comment type="caution">
    <text evidence="9">The sequence shown here is derived from an EMBL/GenBank/DDBJ whole genome shotgun (WGS) entry which is preliminary data.</text>
</comment>
<dbReference type="EC" id="3.1.3.89" evidence="5"/>
<name>A0A154BPT4_ANASB</name>
<dbReference type="AlphaFoldDB" id="A0A154BPT4"/>
<dbReference type="SUPFAM" id="SSF109604">
    <property type="entry name" value="HD-domain/PDEase-like"/>
    <property type="match status" value="1"/>
</dbReference>
<evidence type="ECO:0000256" key="6">
    <source>
        <dbReference type="ARBA" id="ARBA00022723"/>
    </source>
</evidence>
<evidence type="ECO:0000256" key="5">
    <source>
        <dbReference type="ARBA" id="ARBA00012964"/>
    </source>
</evidence>
<dbReference type="EMBL" id="LSGP01000020">
    <property type="protein sequence ID" value="KYZ75921.1"/>
    <property type="molecule type" value="Genomic_DNA"/>
</dbReference>
<dbReference type="SMART" id="SM00471">
    <property type="entry name" value="HDc"/>
    <property type="match status" value="1"/>
</dbReference>
<dbReference type="InterPro" id="IPR003607">
    <property type="entry name" value="HD/PDEase_dom"/>
</dbReference>
<keyword evidence="10" id="KW-1185">Reference proteome</keyword>
<comment type="catalytic activity">
    <reaction evidence="1">
        <text>a 2'-deoxyribonucleoside 5'-phosphate + H2O = a 2'-deoxyribonucleoside + phosphate</text>
        <dbReference type="Rhea" id="RHEA:36167"/>
        <dbReference type="ChEBI" id="CHEBI:15377"/>
        <dbReference type="ChEBI" id="CHEBI:18274"/>
        <dbReference type="ChEBI" id="CHEBI:43474"/>
        <dbReference type="ChEBI" id="CHEBI:65317"/>
        <dbReference type="EC" id="3.1.3.89"/>
    </reaction>
</comment>
<evidence type="ECO:0000313" key="9">
    <source>
        <dbReference type="EMBL" id="KYZ75921.1"/>
    </source>
</evidence>
<organism evidence="9 10">
    <name type="scientific">Anaerosporomusa subterranea</name>
    <dbReference type="NCBI Taxonomy" id="1794912"/>
    <lineage>
        <taxon>Bacteria</taxon>
        <taxon>Bacillati</taxon>
        <taxon>Bacillota</taxon>
        <taxon>Negativicutes</taxon>
        <taxon>Acetonemataceae</taxon>
        <taxon>Anaerosporomusa</taxon>
    </lineage>
</organism>
<evidence type="ECO:0000313" key="10">
    <source>
        <dbReference type="Proteomes" id="UP000076268"/>
    </source>
</evidence>
<dbReference type="InterPro" id="IPR039356">
    <property type="entry name" value="YfbR/HDDC2"/>
</dbReference>
<dbReference type="Gene3D" id="1.10.3210.10">
    <property type="entry name" value="Hypothetical protein af1432"/>
    <property type="match status" value="1"/>
</dbReference>
<dbReference type="PANTHER" id="PTHR11845">
    <property type="entry name" value="5'-DEOXYNUCLEOTIDASE HDDC2"/>
    <property type="match status" value="1"/>
</dbReference>
<dbReference type="GO" id="GO:0002953">
    <property type="term" value="F:5'-deoxynucleotidase activity"/>
    <property type="evidence" value="ECO:0007669"/>
    <property type="project" value="UniProtKB-EC"/>
</dbReference>
<proteinExistence type="predicted"/>
<evidence type="ECO:0000259" key="8">
    <source>
        <dbReference type="SMART" id="SM00471"/>
    </source>
</evidence>
<comment type="subunit">
    <text evidence="4">Homodimer.</text>
</comment>
<comment type="cofactor">
    <cofactor evidence="3">
        <name>Co(2+)</name>
        <dbReference type="ChEBI" id="CHEBI:48828"/>
    </cofactor>
</comment>
<dbReference type="GO" id="GO:0046872">
    <property type="term" value="F:metal ion binding"/>
    <property type="evidence" value="ECO:0007669"/>
    <property type="project" value="UniProtKB-KW"/>
</dbReference>
<evidence type="ECO:0000256" key="2">
    <source>
        <dbReference type="ARBA" id="ARBA00001936"/>
    </source>
</evidence>
<evidence type="ECO:0000256" key="1">
    <source>
        <dbReference type="ARBA" id="ARBA00001638"/>
    </source>
</evidence>
<sequence>MLNKYERLKQQIAFIVEIDKMKSIYRQNYITQGSRNETDAEHSWHLAVMAMLLAEHTDMVVDPVRALKMVLVHDLVEIDAGDTYCYDQQGLLDKEEREEKAAERLFGMLPPDQADEFTTLWQEFEARVTPEARFADAIDRLQPLLLQYHTDGRSWHEHGISSSKVVERNKRTKEISADLATLVDEIIEDSIRQGFLPR</sequence>
<keyword evidence="7 9" id="KW-0378">Hydrolase</keyword>
<dbReference type="GO" id="GO:0005737">
    <property type="term" value="C:cytoplasm"/>
    <property type="evidence" value="ECO:0007669"/>
    <property type="project" value="TreeGrafter"/>
</dbReference>
<keyword evidence="6" id="KW-0479">Metal-binding</keyword>
<dbReference type="STRING" id="1794912.AXX12_11375"/>
<gene>
    <name evidence="9" type="ORF">AXX12_11375</name>
</gene>
<dbReference type="Pfam" id="PF13023">
    <property type="entry name" value="HD_3"/>
    <property type="match status" value="1"/>
</dbReference>